<name>A0AAD7U566_9STRA</name>
<feature type="region of interest" description="Disordered" evidence="1">
    <location>
        <begin position="65"/>
        <end position="127"/>
    </location>
</feature>
<dbReference type="EMBL" id="JAQMWT010000673">
    <property type="protein sequence ID" value="KAJ8598446.1"/>
    <property type="molecule type" value="Genomic_DNA"/>
</dbReference>
<feature type="region of interest" description="Disordered" evidence="1">
    <location>
        <begin position="1"/>
        <end position="23"/>
    </location>
</feature>
<evidence type="ECO:0000313" key="2">
    <source>
        <dbReference type="EMBL" id="KAJ8598446.1"/>
    </source>
</evidence>
<organism evidence="2 3">
    <name type="scientific">Chrysophaeum taylorii</name>
    <dbReference type="NCBI Taxonomy" id="2483200"/>
    <lineage>
        <taxon>Eukaryota</taxon>
        <taxon>Sar</taxon>
        <taxon>Stramenopiles</taxon>
        <taxon>Ochrophyta</taxon>
        <taxon>Pelagophyceae</taxon>
        <taxon>Pelagomonadales</taxon>
        <taxon>Pelagomonadaceae</taxon>
        <taxon>Chrysophaeum</taxon>
    </lineage>
</organism>
<proteinExistence type="predicted"/>
<dbReference type="AlphaFoldDB" id="A0AAD7U566"/>
<gene>
    <name evidence="2" type="ORF">CTAYLR_006874</name>
</gene>
<accession>A0AAD7U566</accession>
<comment type="caution">
    <text evidence="2">The sequence shown here is derived from an EMBL/GenBank/DDBJ whole genome shotgun (WGS) entry which is preliminary data.</text>
</comment>
<feature type="compositionally biased region" description="Acidic residues" evidence="1">
    <location>
        <begin position="111"/>
        <end position="123"/>
    </location>
</feature>
<reference evidence="2" key="1">
    <citation type="submission" date="2023-01" db="EMBL/GenBank/DDBJ databases">
        <title>Metagenome sequencing of chrysophaentin producing Chrysophaeum taylorii.</title>
        <authorList>
            <person name="Davison J."/>
            <person name="Bewley C."/>
        </authorList>
    </citation>
    <scope>NUCLEOTIDE SEQUENCE</scope>
    <source>
        <strain evidence="2">NIES-1699</strain>
    </source>
</reference>
<protein>
    <submittedName>
        <fullName evidence="2">Uncharacterized protein</fullName>
    </submittedName>
</protein>
<evidence type="ECO:0000256" key="1">
    <source>
        <dbReference type="SAM" id="MobiDB-lite"/>
    </source>
</evidence>
<evidence type="ECO:0000313" key="3">
    <source>
        <dbReference type="Proteomes" id="UP001230188"/>
    </source>
</evidence>
<feature type="compositionally biased region" description="Basic and acidic residues" evidence="1">
    <location>
        <begin position="75"/>
        <end position="84"/>
    </location>
</feature>
<dbReference type="Proteomes" id="UP001230188">
    <property type="component" value="Unassembled WGS sequence"/>
</dbReference>
<feature type="compositionally biased region" description="Basic residues" evidence="1">
    <location>
        <begin position="85"/>
        <end position="108"/>
    </location>
</feature>
<sequence>MRDVSSSSDDELRGVPAGALGRVGIELLRNARAGEDELARGTCTGSIVDQSQFRNIAVGEGYKAPFVVRQPTAHPKPEIIDERPKKRAKKDKKKKKKKKDKRKKRHRRSQDDDDDDDTDDEQAAEIPVVADDWEFARRLARFEALLEERISRRRGRSPTT</sequence>
<keyword evidence="3" id="KW-1185">Reference proteome</keyword>